<dbReference type="Pfam" id="PF01435">
    <property type="entry name" value="Peptidase_M48"/>
    <property type="match status" value="1"/>
</dbReference>
<evidence type="ECO:0000256" key="5">
    <source>
        <dbReference type="ARBA" id="ARBA00022723"/>
    </source>
</evidence>
<evidence type="ECO:0000256" key="10">
    <source>
        <dbReference type="ARBA" id="ARBA00023136"/>
    </source>
</evidence>
<keyword evidence="17" id="KW-1185">Reference proteome</keyword>
<evidence type="ECO:0000313" key="15">
    <source>
        <dbReference type="EMBL" id="QUO43368.1"/>
    </source>
</evidence>
<keyword evidence="4 12" id="KW-0812">Transmembrane</keyword>
<evidence type="ECO:0000313" key="16">
    <source>
        <dbReference type="Proteomes" id="UP000595847"/>
    </source>
</evidence>
<keyword evidence="10 12" id="KW-0472">Membrane</keyword>
<dbReference type="EMBL" id="CP073708">
    <property type="protein sequence ID" value="QUO43368.1"/>
    <property type="molecule type" value="Genomic_DNA"/>
</dbReference>
<evidence type="ECO:0000256" key="1">
    <source>
        <dbReference type="ARBA" id="ARBA00004651"/>
    </source>
</evidence>
<keyword evidence="9 11" id="KW-0482">Metalloprotease</keyword>
<evidence type="ECO:0000259" key="13">
    <source>
        <dbReference type="Pfam" id="PF01435"/>
    </source>
</evidence>
<dbReference type="EC" id="3.4.24.-" evidence="15"/>
<evidence type="ECO:0000256" key="11">
    <source>
        <dbReference type="RuleBase" id="RU003983"/>
    </source>
</evidence>
<feature type="transmembrane region" description="Helical" evidence="12">
    <location>
        <begin position="63"/>
        <end position="79"/>
    </location>
</feature>
<dbReference type="GO" id="GO:0046872">
    <property type="term" value="F:metal ion binding"/>
    <property type="evidence" value="ECO:0007669"/>
    <property type="project" value="UniProtKB-KW"/>
</dbReference>
<evidence type="ECO:0000256" key="7">
    <source>
        <dbReference type="ARBA" id="ARBA00022833"/>
    </source>
</evidence>
<gene>
    <name evidence="14" type="ORF">JD108_10985</name>
    <name evidence="15" type="ORF">KDJ56_10670</name>
</gene>
<dbReference type="PANTHER" id="PTHR43221">
    <property type="entry name" value="PROTEASE HTPX"/>
    <property type="match status" value="1"/>
</dbReference>
<dbReference type="AlphaFoldDB" id="A0A7T5EPG5"/>
<dbReference type="KEGG" id="bcop:JD108_10985"/>
<comment type="similarity">
    <text evidence="11">Belongs to the peptidase M48 family.</text>
</comment>
<protein>
    <submittedName>
        <fullName evidence="14">M48 family metalloprotease</fullName>
        <ecNumber evidence="15">3.4.24.-</ecNumber>
    </submittedName>
</protein>
<dbReference type="Proteomes" id="UP000595847">
    <property type="component" value="Chromosome"/>
</dbReference>
<keyword evidence="2" id="KW-1003">Cell membrane</keyword>
<dbReference type="GO" id="GO:0004222">
    <property type="term" value="F:metalloendopeptidase activity"/>
    <property type="evidence" value="ECO:0007669"/>
    <property type="project" value="InterPro"/>
</dbReference>
<feature type="domain" description="Peptidase M48" evidence="13">
    <location>
        <begin position="98"/>
        <end position="328"/>
    </location>
</feature>
<evidence type="ECO:0000256" key="12">
    <source>
        <dbReference type="SAM" id="Phobius"/>
    </source>
</evidence>
<reference evidence="14 16" key="1">
    <citation type="submission" date="2020-12" db="EMBL/GenBank/DDBJ databases">
        <title>strain FJAT-54423T represents a novel species of the genus Brevibacillus.</title>
        <authorList>
            <person name="Tang R."/>
        </authorList>
    </citation>
    <scope>NUCLEOTIDE SEQUENCE [LARGE SCALE GENOMIC DNA]</scope>
    <source>
        <strain evidence="14 16">FJAT-54423</strain>
    </source>
</reference>
<accession>A0A7T5EPG5</accession>
<proteinExistence type="inferred from homology"/>
<dbReference type="Proteomes" id="UP000677234">
    <property type="component" value="Chromosome"/>
</dbReference>
<dbReference type="GO" id="GO:0006508">
    <property type="term" value="P:proteolysis"/>
    <property type="evidence" value="ECO:0007669"/>
    <property type="project" value="UniProtKB-KW"/>
</dbReference>
<dbReference type="Gene3D" id="3.30.2010.10">
    <property type="entry name" value="Metalloproteases ('zincins'), catalytic domain"/>
    <property type="match status" value="1"/>
</dbReference>
<dbReference type="PANTHER" id="PTHR43221:SF1">
    <property type="entry name" value="PROTEASE HTPX"/>
    <property type="match status" value="1"/>
</dbReference>
<organism evidence="14 16">
    <name type="scientific">Brevibacillus composti</name>
    <dbReference type="NCBI Taxonomy" id="2796470"/>
    <lineage>
        <taxon>Bacteria</taxon>
        <taxon>Bacillati</taxon>
        <taxon>Bacillota</taxon>
        <taxon>Bacilli</taxon>
        <taxon>Bacillales</taxon>
        <taxon>Paenibacillaceae</taxon>
        <taxon>Brevibacillus</taxon>
    </lineage>
</organism>
<keyword evidence="3 11" id="KW-0645">Protease</keyword>
<comment type="cofactor">
    <cofactor evidence="11">
        <name>Zn(2+)</name>
        <dbReference type="ChEBI" id="CHEBI:29105"/>
    </cofactor>
    <text evidence="11">Binds 1 zinc ion per subunit.</text>
</comment>
<dbReference type="EMBL" id="CP066308">
    <property type="protein sequence ID" value="QQE76341.1"/>
    <property type="molecule type" value="Genomic_DNA"/>
</dbReference>
<dbReference type="RefSeq" id="WP_198829843.1">
    <property type="nucleotide sequence ID" value="NZ_CP066308.1"/>
</dbReference>
<evidence type="ECO:0000256" key="4">
    <source>
        <dbReference type="ARBA" id="ARBA00022692"/>
    </source>
</evidence>
<dbReference type="InterPro" id="IPR050083">
    <property type="entry name" value="HtpX_protease"/>
</dbReference>
<dbReference type="CDD" id="cd07328">
    <property type="entry name" value="M48_Ste24p_like"/>
    <property type="match status" value="1"/>
</dbReference>
<evidence type="ECO:0000256" key="3">
    <source>
        <dbReference type="ARBA" id="ARBA00022670"/>
    </source>
</evidence>
<keyword evidence="5" id="KW-0479">Metal-binding</keyword>
<feature type="transmembrane region" description="Helical" evidence="12">
    <location>
        <begin position="214"/>
        <end position="231"/>
    </location>
</feature>
<dbReference type="GO" id="GO:0005886">
    <property type="term" value="C:plasma membrane"/>
    <property type="evidence" value="ECO:0007669"/>
    <property type="project" value="UniProtKB-SubCell"/>
</dbReference>
<comment type="subcellular location">
    <subcellularLocation>
        <location evidence="1">Cell membrane</location>
        <topology evidence="1">Multi-pass membrane protein</topology>
    </subcellularLocation>
</comment>
<dbReference type="InterPro" id="IPR001915">
    <property type="entry name" value="Peptidase_M48"/>
</dbReference>
<evidence type="ECO:0000313" key="14">
    <source>
        <dbReference type="EMBL" id="QQE76341.1"/>
    </source>
</evidence>
<feature type="transmembrane region" description="Helical" evidence="12">
    <location>
        <begin position="36"/>
        <end position="57"/>
    </location>
</feature>
<reference evidence="15" key="2">
    <citation type="submission" date="2021-04" db="EMBL/GenBank/DDBJ databases">
        <title>Brevibacillus composti FJAT-54423, complete genome.</title>
        <authorList>
            <person name="Tang R."/>
        </authorList>
    </citation>
    <scope>NUCLEOTIDE SEQUENCE</scope>
    <source>
        <strain evidence="15">FJAT-54424</strain>
    </source>
</reference>
<evidence type="ECO:0000256" key="2">
    <source>
        <dbReference type="ARBA" id="ARBA00022475"/>
    </source>
</evidence>
<evidence type="ECO:0000313" key="17">
    <source>
        <dbReference type="Proteomes" id="UP000677234"/>
    </source>
</evidence>
<evidence type="ECO:0000256" key="8">
    <source>
        <dbReference type="ARBA" id="ARBA00022989"/>
    </source>
</evidence>
<evidence type="ECO:0000256" key="6">
    <source>
        <dbReference type="ARBA" id="ARBA00022801"/>
    </source>
</evidence>
<keyword evidence="8 12" id="KW-1133">Transmembrane helix</keyword>
<sequence>MTSHTRDTYGRALFEDIQKQPNPFAKKGTSERIATLLSLLIIGFSLAGLVAGVYGLIKWNNSPLIIFICVLILLISWLSRPRPNRLSKQVMSLAAASHPQIHKIFNHIAKEMGIDQPIQYALSPNFEAYITEIGWRRTPVVVIGYPLFFACTAEEMTALVAHELAHCRNRDIRRSGWVAHACRILINWSDMLNPDKHENESGLLHLITNGIMRILFWIPYSLLYLLIHLFWNQSQRAEYEADRIAAQLAGSDAMISMLQTVHLDHVYKMVVGKLTLQKQNANMWERLLDTFSSVPEKEKTRILRILEKSDMSLDTTHPSTFLRIAMIRQDPHRPLYQISKEDYERMCSEINTPAIEKMEHRIIETYRAQYLSG</sequence>
<keyword evidence="6 11" id="KW-0378">Hydrolase</keyword>
<name>A0A7T5EPG5_9BACL</name>
<keyword evidence="7 11" id="KW-0862">Zinc</keyword>
<evidence type="ECO:0000256" key="9">
    <source>
        <dbReference type="ARBA" id="ARBA00023049"/>
    </source>
</evidence>